<evidence type="ECO:0000313" key="1">
    <source>
        <dbReference type="EMBL" id="JAQ15198.1"/>
    </source>
</evidence>
<organism evidence="1">
    <name type="scientific">Lygus hesperus</name>
    <name type="common">Western plant bug</name>
    <dbReference type="NCBI Taxonomy" id="30085"/>
    <lineage>
        <taxon>Eukaryota</taxon>
        <taxon>Metazoa</taxon>
        <taxon>Ecdysozoa</taxon>
        <taxon>Arthropoda</taxon>
        <taxon>Hexapoda</taxon>
        <taxon>Insecta</taxon>
        <taxon>Pterygota</taxon>
        <taxon>Neoptera</taxon>
        <taxon>Paraneoptera</taxon>
        <taxon>Hemiptera</taxon>
        <taxon>Heteroptera</taxon>
        <taxon>Panheteroptera</taxon>
        <taxon>Cimicomorpha</taxon>
        <taxon>Miridae</taxon>
        <taxon>Mirini</taxon>
        <taxon>Lygus</taxon>
    </lineage>
</organism>
<dbReference type="EMBL" id="GDHC01003431">
    <property type="protein sequence ID" value="JAQ15198.1"/>
    <property type="molecule type" value="Transcribed_RNA"/>
</dbReference>
<reference evidence="1" key="1">
    <citation type="journal article" date="2016" name="Gigascience">
        <title>De novo construction of an expanded transcriptome assembly for the western tarnished plant bug, Lygus hesperus.</title>
        <authorList>
            <person name="Tassone E.E."/>
            <person name="Geib S.M."/>
            <person name="Hall B."/>
            <person name="Fabrick J.A."/>
            <person name="Brent C.S."/>
            <person name="Hull J.J."/>
        </authorList>
    </citation>
    <scope>NUCLEOTIDE SEQUENCE</scope>
</reference>
<gene>
    <name evidence="1" type="ORF">g.2194</name>
</gene>
<proteinExistence type="predicted"/>
<name>A0A146M605_LYGHE</name>
<protein>
    <submittedName>
        <fullName evidence="1">Uncharacterized protein</fullName>
    </submittedName>
</protein>
<sequence>MSVAPTAAASEQNYNFDGCAVFDVRTPRCSTRLVLRPVPVSRCTYRGTTRTHSTLYPVVVYSPALLSPPPGCVLQFPHSQPHPLFLTHLCHCCRWTDSVGCTTVAVGALSTMFQSTRPQDVGVSQALRQYPHPVVAVVAPSAAHAHPPPPQDAVVGRMGWYRG</sequence>
<dbReference type="AlphaFoldDB" id="A0A146M605"/>
<accession>A0A146M605</accession>